<comment type="subcellular location">
    <subcellularLocation>
        <location evidence="1">Membrane</location>
    </subcellularLocation>
</comment>
<accession>A0A369A6C3</accession>
<sequence>MFESLKIALKESYVELVQKTSWPTWGEMQKTAAIVAVASVVISLIIFAMDKVITLVLETFYSLF</sequence>
<feature type="transmembrane region" description="Helical" evidence="8">
    <location>
        <begin position="31"/>
        <end position="49"/>
    </location>
</feature>
<evidence type="ECO:0000256" key="2">
    <source>
        <dbReference type="ARBA" id="ARBA00022448"/>
    </source>
</evidence>
<evidence type="ECO:0000256" key="3">
    <source>
        <dbReference type="ARBA" id="ARBA00022692"/>
    </source>
</evidence>
<dbReference type="RefSeq" id="WP_037357702.1">
    <property type="nucleotide sequence ID" value="NZ_BHZF01000001.1"/>
</dbReference>
<gene>
    <name evidence="9" type="ORF">DES35_101175</name>
</gene>
<keyword evidence="5 8" id="KW-1133">Transmembrane helix</keyword>
<evidence type="ECO:0000256" key="4">
    <source>
        <dbReference type="ARBA" id="ARBA00022927"/>
    </source>
</evidence>
<dbReference type="AlphaFoldDB" id="A0A369A6C3"/>
<evidence type="ECO:0000256" key="6">
    <source>
        <dbReference type="ARBA" id="ARBA00023010"/>
    </source>
</evidence>
<evidence type="ECO:0000313" key="10">
    <source>
        <dbReference type="Proteomes" id="UP000253517"/>
    </source>
</evidence>
<reference evidence="9 10" key="1">
    <citation type="submission" date="2018-07" db="EMBL/GenBank/DDBJ databases">
        <title>Genomic Encyclopedia of Type Strains, Phase IV (KMG-IV): sequencing the most valuable type-strain genomes for metagenomic binning, comparative biology and taxonomic classification.</title>
        <authorList>
            <person name="Goeker M."/>
        </authorList>
    </citation>
    <scope>NUCLEOTIDE SEQUENCE [LARGE SCALE GENOMIC DNA]</scope>
    <source>
        <strain evidence="9 10">DSM 21410</strain>
    </source>
</reference>
<dbReference type="InterPro" id="IPR001901">
    <property type="entry name" value="Translocase_SecE/Sec61-g"/>
</dbReference>
<keyword evidence="10" id="KW-1185">Reference proteome</keyword>
<organism evidence="9 10">
    <name type="scientific">Schleiferia thermophila</name>
    <dbReference type="NCBI Taxonomy" id="884107"/>
    <lineage>
        <taxon>Bacteria</taxon>
        <taxon>Pseudomonadati</taxon>
        <taxon>Bacteroidota</taxon>
        <taxon>Flavobacteriia</taxon>
        <taxon>Flavobacteriales</taxon>
        <taxon>Schleiferiaceae</taxon>
        <taxon>Schleiferia</taxon>
    </lineage>
</organism>
<evidence type="ECO:0000256" key="7">
    <source>
        <dbReference type="ARBA" id="ARBA00023136"/>
    </source>
</evidence>
<evidence type="ECO:0000256" key="5">
    <source>
        <dbReference type="ARBA" id="ARBA00022989"/>
    </source>
</evidence>
<dbReference type="InterPro" id="IPR038379">
    <property type="entry name" value="SecE_sf"/>
</dbReference>
<evidence type="ECO:0000256" key="1">
    <source>
        <dbReference type="ARBA" id="ARBA00004370"/>
    </source>
</evidence>
<proteinExistence type="predicted"/>
<name>A0A369A6C3_9FLAO</name>
<keyword evidence="7 8" id="KW-0472">Membrane</keyword>
<keyword evidence="3 8" id="KW-0812">Transmembrane</keyword>
<keyword evidence="4" id="KW-0653">Protein transport</keyword>
<dbReference type="Proteomes" id="UP000253517">
    <property type="component" value="Unassembled WGS sequence"/>
</dbReference>
<protein>
    <submittedName>
        <fullName evidence="9">Preprotein translocase subunit SecE</fullName>
    </submittedName>
</protein>
<dbReference type="Gene3D" id="1.20.5.1030">
    <property type="entry name" value="Preprotein translocase secy subunit"/>
    <property type="match status" value="1"/>
</dbReference>
<keyword evidence="2" id="KW-0813">Transport</keyword>
<comment type="caution">
    <text evidence="9">The sequence shown here is derived from an EMBL/GenBank/DDBJ whole genome shotgun (WGS) entry which is preliminary data.</text>
</comment>
<evidence type="ECO:0000256" key="8">
    <source>
        <dbReference type="SAM" id="Phobius"/>
    </source>
</evidence>
<dbReference type="Pfam" id="PF00584">
    <property type="entry name" value="SecE"/>
    <property type="match status" value="1"/>
</dbReference>
<evidence type="ECO:0000313" key="9">
    <source>
        <dbReference type="EMBL" id="RCX04900.1"/>
    </source>
</evidence>
<keyword evidence="6" id="KW-0811">Translocation</keyword>
<dbReference type="GO" id="GO:0016020">
    <property type="term" value="C:membrane"/>
    <property type="evidence" value="ECO:0007669"/>
    <property type="project" value="UniProtKB-SubCell"/>
</dbReference>
<dbReference type="GO" id="GO:0006886">
    <property type="term" value="P:intracellular protein transport"/>
    <property type="evidence" value="ECO:0007669"/>
    <property type="project" value="InterPro"/>
</dbReference>
<dbReference type="GO" id="GO:0006605">
    <property type="term" value="P:protein targeting"/>
    <property type="evidence" value="ECO:0007669"/>
    <property type="project" value="InterPro"/>
</dbReference>
<dbReference type="EMBL" id="QPJS01000001">
    <property type="protein sequence ID" value="RCX04900.1"/>
    <property type="molecule type" value="Genomic_DNA"/>
</dbReference>